<dbReference type="Proteomes" id="UP000035009">
    <property type="component" value="Unassembled WGS sequence"/>
</dbReference>
<dbReference type="InterPro" id="IPR011032">
    <property type="entry name" value="GroES-like_sf"/>
</dbReference>
<evidence type="ECO:0000313" key="5">
    <source>
        <dbReference type="Proteomes" id="UP000035009"/>
    </source>
</evidence>
<dbReference type="SMART" id="SM00829">
    <property type="entry name" value="PKS_ER"/>
    <property type="match status" value="1"/>
</dbReference>
<dbReference type="SUPFAM" id="SSF51735">
    <property type="entry name" value="NAD(P)-binding Rossmann-fold domains"/>
    <property type="match status" value="1"/>
</dbReference>
<dbReference type="Pfam" id="PF08240">
    <property type="entry name" value="ADH_N"/>
    <property type="match status" value="1"/>
</dbReference>
<evidence type="ECO:0000256" key="2">
    <source>
        <dbReference type="ARBA" id="ARBA00023002"/>
    </source>
</evidence>
<dbReference type="PANTHER" id="PTHR48106">
    <property type="entry name" value="QUINONE OXIDOREDUCTASE PIG3-RELATED"/>
    <property type="match status" value="1"/>
</dbReference>
<organism evidence="4 5">
    <name type="scientific">Gordonia malaquae NBRC 108250</name>
    <dbReference type="NCBI Taxonomy" id="1223542"/>
    <lineage>
        <taxon>Bacteria</taxon>
        <taxon>Bacillati</taxon>
        <taxon>Actinomycetota</taxon>
        <taxon>Actinomycetes</taxon>
        <taxon>Mycobacteriales</taxon>
        <taxon>Gordoniaceae</taxon>
        <taxon>Gordonia</taxon>
    </lineage>
</organism>
<reference evidence="4 5" key="1">
    <citation type="submission" date="2013-02" db="EMBL/GenBank/DDBJ databases">
        <title>Whole genome shotgun sequence of Gordonia malaquae NBRC 108250.</title>
        <authorList>
            <person name="Yoshida I."/>
            <person name="Hosoyama A."/>
            <person name="Tsuchikane K."/>
            <person name="Ando Y."/>
            <person name="Baba S."/>
            <person name="Ohji S."/>
            <person name="Hamada M."/>
            <person name="Tamura T."/>
            <person name="Yamazoe A."/>
            <person name="Yamazaki S."/>
            <person name="Fujita N."/>
        </authorList>
    </citation>
    <scope>NUCLEOTIDE SEQUENCE [LARGE SCALE GENOMIC DNA]</scope>
    <source>
        <strain evidence="4 5">NBRC 108250</strain>
    </source>
</reference>
<gene>
    <name evidence="4" type="ORF">GM1_017_00590</name>
</gene>
<dbReference type="GO" id="GO:0070402">
    <property type="term" value="F:NADPH binding"/>
    <property type="evidence" value="ECO:0007669"/>
    <property type="project" value="TreeGrafter"/>
</dbReference>
<accession>M3UL42</accession>
<dbReference type="Pfam" id="PF13602">
    <property type="entry name" value="ADH_zinc_N_2"/>
    <property type="match status" value="1"/>
</dbReference>
<dbReference type="PANTHER" id="PTHR48106:SF13">
    <property type="entry name" value="QUINONE OXIDOREDUCTASE-RELATED"/>
    <property type="match status" value="1"/>
</dbReference>
<evidence type="ECO:0000313" key="4">
    <source>
        <dbReference type="EMBL" id="GAC80400.1"/>
    </source>
</evidence>
<comment type="caution">
    <text evidence="4">The sequence shown here is derived from an EMBL/GenBank/DDBJ whole genome shotgun (WGS) entry which is preliminary data.</text>
</comment>
<dbReference type="RefSeq" id="WP_008379396.1">
    <property type="nucleotide sequence ID" value="NZ_BAOP01000017.1"/>
</dbReference>
<dbReference type="SUPFAM" id="SSF50129">
    <property type="entry name" value="GroES-like"/>
    <property type="match status" value="1"/>
</dbReference>
<dbReference type="Gene3D" id="3.90.180.10">
    <property type="entry name" value="Medium-chain alcohol dehydrogenases, catalytic domain"/>
    <property type="match status" value="1"/>
</dbReference>
<protein>
    <submittedName>
        <fullName evidence="4">Putative oxidoreductase</fullName>
    </submittedName>
</protein>
<dbReference type="GO" id="GO:0003960">
    <property type="term" value="F:quinone reductase (NADPH) activity"/>
    <property type="evidence" value="ECO:0007669"/>
    <property type="project" value="TreeGrafter"/>
</dbReference>
<feature type="domain" description="Enoyl reductase (ER)" evidence="3">
    <location>
        <begin position="13"/>
        <end position="301"/>
    </location>
</feature>
<dbReference type="OrthoDB" id="9801186at2"/>
<evidence type="ECO:0000259" key="3">
    <source>
        <dbReference type="SMART" id="SM00829"/>
    </source>
</evidence>
<dbReference type="STRING" id="410332.SAMN04488550_0239"/>
<dbReference type="GO" id="GO:0005829">
    <property type="term" value="C:cytosol"/>
    <property type="evidence" value="ECO:0007669"/>
    <property type="project" value="TreeGrafter"/>
</dbReference>
<sequence>MTGRRWRCSGPDGLADFEFVQVEGATPGPDEVRVEVSAAGVNPADLKHTRRATAYPVPVGYEIAGVVTDVGSAAAGLFAPGDRVVAFRVHGGYATELTFPAEKAFILPDSVDDVAAAGLLLAGTTAADMLHRSGASDGDTILVHGASGAVGATLLQLAARRGVRVVGTAGAMRFDAVRRFGGVPVAYGPGLIDRLHGWTFDAALDLAGTDEATDASLALVPDKSRIITAANKPAADRHGFVAVAGMDPESTAFRDAVRPELIGLLAAGELEVPVAQTFPLAQAREALELVASGTAGGKVVLTV</sequence>
<dbReference type="AlphaFoldDB" id="M3UL42"/>
<dbReference type="InterPro" id="IPR020843">
    <property type="entry name" value="ER"/>
</dbReference>
<dbReference type="GO" id="GO:0035925">
    <property type="term" value="F:mRNA 3'-UTR AU-rich region binding"/>
    <property type="evidence" value="ECO:0007669"/>
    <property type="project" value="TreeGrafter"/>
</dbReference>
<name>M3UL42_GORML</name>
<dbReference type="EMBL" id="BAOP01000017">
    <property type="protein sequence ID" value="GAC80400.1"/>
    <property type="molecule type" value="Genomic_DNA"/>
</dbReference>
<dbReference type="InterPro" id="IPR036291">
    <property type="entry name" value="NAD(P)-bd_dom_sf"/>
</dbReference>
<proteinExistence type="predicted"/>
<dbReference type="Gene3D" id="3.40.50.720">
    <property type="entry name" value="NAD(P)-binding Rossmann-like Domain"/>
    <property type="match status" value="1"/>
</dbReference>
<dbReference type="InterPro" id="IPR013154">
    <property type="entry name" value="ADH-like_N"/>
</dbReference>
<keyword evidence="5" id="KW-1185">Reference proteome</keyword>
<evidence type="ECO:0000256" key="1">
    <source>
        <dbReference type="ARBA" id="ARBA00022857"/>
    </source>
</evidence>
<dbReference type="CDD" id="cd05289">
    <property type="entry name" value="MDR_like_2"/>
    <property type="match status" value="1"/>
</dbReference>
<keyword evidence="2" id="KW-0560">Oxidoreductase</keyword>
<keyword evidence="1" id="KW-0521">NADP</keyword>
<dbReference type="eggNOG" id="COG0604">
    <property type="taxonomic scope" value="Bacteria"/>
</dbReference>